<evidence type="ECO:0000313" key="2">
    <source>
        <dbReference type="Proteomes" id="UP000267096"/>
    </source>
</evidence>
<proteinExistence type="predicted"/>
<dbReference type="EMBL" id="UYRR01015880">
    <property type="protein sequence ID" value="VDK28127.1"/>
    <property type="molecule type" value="Genomic_DNA"/>
</dbReference>
<sequence length="84" mass="9471">MQSGLTGPALRTPHAIVNIEQTGTNDYWGLLSTFPINQIIKARVYDLEMMLKKVMEMEAETGESAKFTCIVINAWLIDRSNQIL</sequence>
<gene>
    <name evidence="1" type="ORF">ASIM_LOCUS6925</name>
</gene>
<dbReference type="AlphaFoldDB" id="A0A3P6P3Y8"/>
<protein>
    <submittedName>
        <fullName evidence="1">Uncharacterized protein</fullName>
    </submittedName>
</protein>
<dbReference type="Proteomes" id="UP000267096">
    <property type="component" value="Unassembled WGS sequence"/>
</dbReference>
<reference evidence="1 2" key="1">
    <citation type="submission" date="2018-11" db="EMBL/GenBank/DDBJ databases">
        <authorList>
            <consortium name="Pathogen Informatics"/>
        </authorList>
    </citation>
    <scope>NUCLEOTIDE SEQUENCE [LARGE SCALE GENOMIC DNA]</scope>
</reference>
<dbReference type="InterPro" id="IPR053302">
    <property type="entry name" value="CRAL-TRIO_domain"/>
</dbReference>
<dbReference type="PANTHER" id="PTHR47159">
    <property type="entry name" value="PROTEIN CBG07705-RELATED"/>
    <property type="match status" value="1"/>
</dbReference>
<dbReference type="PANTHER" id="PTHR47159:SF3">
    <property type="entry name" value="CRAL-TRIO DOMAIN-CONTAINING PROTEIN"/>
    <property type="match status" value="1"/>
</dbReference>
<organism evidence="1 2">
    <name type="scientific">Anisakis simplex</name>
    <name type="common">Herring worm</name>
    <dbReference type="NCBI Taxonomy" id="6269"/>
    <lineage>
        <taxon>Eukaryota</taxon>
        <taxon>Metazoa</taxon>
        <taxon>Ecdysozoa</taxon>
        <taxon>Nematoda</taxon>
        <taxon>Chromadorea</taxon>
        <taxon>Rhabditida</taxon>
        <taxon>Spirurina</taxon>
        <taxon>Ascaridomorpha</taxon>
        <taxon>Ascaridoidea</taxon>
        <taxon>Anisakidae</taxon>
        <taxon>Anisakis</taxon>
        <taxon>Anisakis simplex complex</taxon>
    </lineage>
</organism>
<evidence type="ECO:0000313" key="1">
    <source>
        <dbReference type="EMBL" id="VDK28127.1"/>
    </source>
</evidence>
<name>A0A3P6P3Y8_ANISI</name>
<keyword evidence="2" id="KW-1185">Reference proteome</keyword>
<accession>A0A3P6P3Y8</accession>
<dbReference type="OrthoDB" id="1434354at2759"/>